<evidence type="ECO:0000313" key="1">
    <source>
        <dbReference type="EMBL" id="UPK96084.1"/>
    </source>
</evidence>
<accession>A0ACD3Z4A0</accession>
<keyword evidence="2" id="KW-1185">Reference proteome</keyword>
<name>A0ACD3Z4A0_FUSSC</name>
<proteinExistence type="predicted"/>
<protein>
    <submittedName>
        <fullName evidence="1">Uncharacterized protein</fullName>
    </submittedName>
</protein>
<reference evidence="1" key="1">
    <citation type="submission" date="2021-11" db="EMBL/GenBank/DDBJ databases">
        <title>Fusarium solani-melongenae Genome sequencing and assembly.</title>
        <authorList>
            <person name="Xie S."/>
            <person name="Huang L."/>
            <person name="Zhang X."/>
        </authorList>
    </citation>
    <scope>NUCLEOTIDE SEQUENCE</scope>
    <source>
        <strain evidence="1">CRI 24-3</strain>
    </source>
</reference>
<organism evidence="1 2">
    <name type="scientific">Fusarium solani subsp. cucurbitae</name>
    <name type="common">Neocosmosporum cucurbitae</name>
    <dbReference type="NCBI Taxonomy" id="2747967"/>
    <lineage>
        <taxon>Eukaryota</taxon>
        <taxon>Fungi</taxon>
        <taxon>Dikarya</taxon>
        <taxon>Ascomycota</taxon>
        <taxon>Pezizomycotina</taxon>
        <taxon>Sordariomycetes</taxon>
        <taxon>Hypocreomycetidae</taxon>
        <taxon>Hypocreales</taxon>
        <taxon>Nectriaceae</taxon>
        <taxon>Fusarium</taxon>
        <taxon>Fusarium solani species complex</taxon>
    </lineage>
</organism>
<dbReference type="Proteomes" id="UP000830768">
    <property type="component" value="Chromosome 6"/>
</dbReference>
<sequence>MRRSHGGCWTCKSLRRKCDEARPACVSCQRRGVPCQGYEKRLRWGNGIASRGHFAGAERPTAELVSKRPKGRLRDMRRVASSSGMTAAEHSLSESSPESQSHQSPSPPASGDEFDKALQILTSGINFLHATNVNDASNQLASRLPELWMHSEALLDTCLAFQASTEESTRPRFFDYFDSALAKFRLELDRNALHIQDSTITTGLLLCSIGFMHRLPWSMHLRGIYDALEAQSDRSQPLKFTVFRQHLIEVMGLMDLRTNSIGRHNPYIGVWRQYCCSATRRVGPRDRSEVELVSGLPRSLIDLYANVGDGTTEEDFWNWPGAEGTLLQCQLWEASRLAGMLSVRRLRSRPLPSTALSMRWRPPGSPTAANDCANPNDASPRLVLPSEMILVSRLLSSVDTIRRACQEPQQRNSLVINAVRHPVFVAGLEVEVLNQRPEWKEMVRELLSPAHRKNRFCMSNRALVELLEELWESNDSSACAEDLARARGIELNLL</sequence>
<dbReference type="EMBL" id="CP090035">
    <property type="protein sequence ID" value="UPK96084.1"/>
    <property type="molecule type" value="Genomic_DNA"/>
</dbReference>
<gene>
    <name evidence="1" type="ORF">LCI18_007019</name>
</gene>
<evidence type="ECO:0000313" key="2">
    <source>
        <dbReference type="Proteomes" id="UP000830768"/>
    </source>
</evidence>